<feature type="transmembrane region" description="Helical" evidence="1">
    <location>
        <begin position="12"/>
        <end position="33"/>
    </location>
</feature>
<keyword evidence="3" id="KW-1185">Reference proteome</keyword>
<evidence type="ECO:0000313" key="3">
    <source>
        <dbReference type="Proteomes" id="UP000276301"/>
    </source>
</evidence>
<feature type="transmembrane region" description="Helical" evidence="1">
    <location>
        <begin position="126"/>
        <end position="144"/>
    </location>
</feature>
<protein>
    <recommendedName>
        <fullName evidence="4">ABC transporter permease</fullName>
    </recommendedName>
</protein>
<dbReference type="EMBL" id="RCHT01000003">
    <property type="protein sequence ID" value="RLL13583.1"/>
    <property type="molecule type" value="Genomic_DNA"/>
</dbReference>
<dbReference type="Pfam" id="PF06541">
    <property type="entry name" value="ABC_trans_CmpB"/>
    <property type="match status" value="1"/>
</dbReference>
<accession>A0A498CNQ6</accession>
<dbReference type="Proteomes" id="UP000276301">
    <property type="component" value="Unassembled WGS sequence"/>
</dbReference>
<evidence type="ECO:0000256" key="1">
    <source>
        <dbReference type="SAM" id="Phobius"/>
    </source>
</evidence>
<feature type="transmembrane region" description="Helical" evidence="1">
    <location>
        <begin position="39"/>
        <end position="58"/>
    </location>
</feature>
<comment type="caution">
    <text evidence="2">The sequence shown here is derived from an EMBL/GenBank/DDBJ whole genome shotgun (WGS) entry which is preliminary data.</text>
</comment>
<proteinExistence type="predicted"/>
<gene>
    <name evidence="2" type="ORF">D4A47_03715</name>
</gene>
<evidence type="ECO:0008006" key="4">
    <source>
        <dbReference type="Google" id="ProtNLM"/>
    </source>
</evidence>
<feature type="transmembrane region" description="Helical" evidence="1">
    <location>
        <begin position="156"/>
        <end position="175"/>
    </location>
</feature>
<evidence type="ECO:0000313" key="2">
    <source>
        <dbReference type="EMBL" id="RLL13583.1"/>
    </source>
</evidence>
<name>A0A498CNQ6_9FIRM</name>
<dbReference type="RefSeq" id="WP_121586204.1">
    <property type="nucleotide sequence ID" value="NZ_RCHT01000003.1"/>
</dbReference>
<reference evidence="2 3" key="1">
    <citation type="submission" date="2018-10" db="EMBL/GenBank/DDBJ databases">
        <title>Anaerotruncus faecis sp. nov., isolated from human feces.</title>
        <authorList>
            <person name="Wang Y.-J."/>
        </authorList>
    </citation>
    <scope>NUCLEOTIDE SEQUENCE [LARGE SCALE GENOMIC DNA]</scope>
    <source>
        <strain evidence="2 3">22A2-44</strain>
    </source>
</reference>
<keyword evidence="1" id="KW-0812">Transmembrane</keyword>
<keyword evidence="1" id="KW-0472">Membrane</keyword>
<dbReference type="InterPro" id="IPR010540">
    <property type="entry name" value="CmpB_TMEM229"/>
</dbReference>
<organism evidence="2 3">
    <name type="scientific">Anaerotruncus massiliensis</name>
    <name type="common">ex Liu et al. 2021</name>
    <dbReference type="NCBI Taxonomy" id="2321404"/>
    <lineage>
        <taxon>Bacteria</taxon>
        <taxon>Bacillati</taxon>
        <taxon>Bacillota</taxon>
        <taxon>Clostridia</taxon>
        <taxon>Eubacteriales</taxon>
        <taxon>Oscillospiraceae</taxon>
        <taxon>Anaerotruncus</taxon>
    </lineage>
</organism>
<sequence length="176" mass="19691">MLVKAERYFLCFLSYSVLGWLYEVFLEVAVYRWGFSNRGVLFGPYCPIYGVGALVLVLSLRRLRDRDIRIGKLPVTPLLVFASAGAIATVIELIGSYVMELTTGGWMWDYRAYPLNFQGRIALNPSVRFGLGGLVFLYLLQPLLERAARRLPDRALALLSGSLAGLMLLDAAVTFF</sequence>
<feature type="transmembrane region" description="Helical" evidence="1">
    <location>
        <begin position="78"/>
        <end position="99"/>
    </location>
</feature>
<dbReference type="AlphaFoldDB" id="A0A498CNQ6"/>
<keyword evidence="1" id="KW-1133">Transmembrane helix</keyword>